<organism evidence="2 3">
    <name type="scientific">Brassica oleracea var. oleracea</name>
    <dbReference type="NCBI Taxonomy" id="109376"/>
    <lineage>
        <taxon>Eukaryota</taxon>
        <taxon>Viridiplantae</taxon>
        <taxon>Streptophyta</taxon>
        <taxon>Embryophyta</taxon>
        <taxon>Tracheophyta</taxon>
        <taxon>Spermatophyta</taxon>
        <taxon>Magnoliopsida</taxon>
        <taxon>eudicotyledons</taxon>
        <taxon>Gunneridae</taxon>
        <taxon>Pentapetalae</taxon>
        <taxon>rosids</taxon>
        <taxon>malvids</taxon>
        <taxon>Brassicales</taxon>
        <taxon>Brassicaceae</taxon>
        <taxon>Brassiceae</taxon>
        <taxon>Brassica</taxon>
    </lineage>
</organism>
<dbReference type="eggNOG" id="KOG1075">
    <property type="taxonomic scope" value="Eukaryota"/>
</dbReference>
<dbReference type="Gramene" id="Bo4g097110.1">
    <property type="protein sequence ID" value="Bo4g097110.1"/>
    <property type="gene ID" value="Bo4g097110"/>
</dbReference>
<evidence type="ECO:0000313" key="2">
    <source>
        <dbReference type="EnsemblPlants" id="Bo4g097110.1"/>
    </source>
</evidence>
<reference evidence="2 3" key="1">
    <citation type="journal article" date="2014" name="Genome Biol.">
        <title>Transcriptome and methylome profiling reveals relics of genome dominance in the mesopolyploid Brassica oleracea.</title>
        <authorList>
            <person name="Parkin I.A."/>
            <person name="Koh C."/>
            <person name="Tang H."/>
            <person name="Robinson S.J."/>
            <person name="Kagale S."/>
            <person name="Clarke W.E."/>
            <person name="Town C.D."/>
            <person name="Nixon J."/>
            <person name="Krishnakumar V."/>
            <person name="Bidwell S.L."/>
            <person name="Denoeud F."/>
            <person name="Belcram H."/>
            <person name="Links M.G."/>
            <person name="Just J."/>
            <person name="Clarke C."/>
            <person name="Bender T."/>
            <person name="Huebert T."/>
            <person name="Mason A.S."/>
            <person name="Pires J.C."/>
            <person name="Barker G."/>
            <person name="Moore J."/>
            <person name="Walley P.G."/>
            <person name="Manoli S."/>
            <person name="Batley J."/>
            <person name="Edwards D."/>
            <person name="Nelson M.N."/>
            <person name="Wang X."/>
            <person name="Paterson A.H."/>
            <person name="King G."/>
            <person name="Bancroft I."/>
            <person name="Chalhoub B."/>
            <person name="Sharpe A.G."/>
        </authorList>
    </citation>
    <scope>NUCLEOTIDE SEQUENCE</scope>
    <source>
        <strain evidence="2 3">cv. TO1000</strain>
    </source>
</reference>
<dbReference type="PANTHER" id="PTHR33116">
    <property type="entry name" value="REVERSE TRANSCRIPTASE ZINC-BINDING DOMAIN-CONTAINING PROTEIN-RELATED-RELATED"/>
    <property type="match status" value="1"/>
</dbReference>
<dbReference type="Pfam" id="PF13966">
    <property type="entry name" value="zf-RVT"/>
    <property type="match status" value="1"/>
</dbReference>
<feature type="domain" description="Reverse transcriptase zinc-binding" evidence="1">
    <location>
        <begin position="59"/>
        <end position="143"/>
    </location>
</feature>
<dbReference type="PANTHER" id="PTHR33116:SF84">
    <property type="entry name" value="RNA-DIRECTED DNA POLYMERASE"/>
    <property type="match status" value="1"/>
</dbReference>
<keyword evidence="3" id="KW-1185">Reference proteome</keyword>
<dbReference type="InterPro" id="IPR026960">
    <property type="entry name" value="RVT-Znf"/>
</dbReference>
<dbReference type="EnsemblPlants" id="Bo4g097110.1">
    <property type="protein sequence ID" value="Bo4g097110.1"/>
    <property type="gene ID" value="Bo4g097110"/>
</dbReference>
<reference evidence="2" key="2">
    <citation type="submission" date="2015-03" db="UniProtKB">
        <authorList>
            <consortium name="EnsemblPlants"/>
        </authorList>
    </citation>
    <scope>IDENTIFICATION</scope>
</reference>
<protein>
    <recommendedName>
        <fullName evidence="1">Reverse transcriptase zinc-binding domain-containing protein</fullName>
    </recommendedName>
</protein>
<dbReference type="HOGENOM" id="CLU_000680_19_0_1"/>
<evidence type="ECO:0000313" key="3">
    <source>
        <dbReference type="Proteomes" id="UP000032141"/>
    </source>
</evidence>
<accession>A0A0D3BW35</accession>
<name>A0A0D3BW35_BRAOL</name>
<dbReference type="AlphaFoldDB" id="A0A0D3BW35"/>
<evidence type="ECO:0000259" key="1">
    <source>
        <dbReference type="Pfam" id="PF13966"/>
    </source>
</evidence>
<proteinExistence type="predicted"/>
<dbReference type="OMA" id="PINIFIC"/>
<dbReference type="Proteomes" id="UP000032141">
    <property type="component" value="Chromosome C4"/>
</dbReference>
<sequence length="243" mass="28812">MGISLKTTIADLFVDGNWRLPPPRSESMLQLHIFFTTLGLTETEDRYEWIVNDKPSSRYSTSEIYRKLRDREETVPWASIVWIGRGIPRHNFLTWLFVLNRCPTRDRLIGWGLQTDGACLLCNQAAESRDHLFYLCPYSWGIWVEISRRCHLQPLRNWDQTLLSMQTLQGNKTAKKLTLLCWQSTIYWVWQERNKRLHNNQYRSQDAVIKLITHQITDRISGYRFDSPIISSRYMQLWLLTAS</sequence>